<organism evidence="1 2">
    <name type="scientific">Exidia glandulosa HHB12029</name>
    <dbReference type="NCBI Taxonomy" id="1314781"/>
    <lineage>
        <taxon>Eukaryota</taxon>
        <taxon>Fungi</taxon>
        <taxon>Dikarya</taxon>
        <taxon>Basidiomycota</taxon>
        <taxon>Agaricomycotina</taxon>
        <taxon>Agaricomycetes</taxon>
        <taxon>Auriculariales</taxon>
        <taxon>Exidiaceae</taxon>
        <taxon>Exidia</taxon>
    </lineage>
</organism>
<dbReference type="InParanoid" id="A0A165JD20"/>
<dbReference type="OrthoDB" id="3058494at2759"/>
<name>A0A165JD20_EXIGL</name>
<evidence type="ECO:0000313" key="2">
    <source>
        <dbReference type="Proteomes" id="UP000077266"/>
    </source>
</evidence>
<dbReference type="AlphaFoldDB" id="A0A165JD20"/>
<proteinExistence type="predicted"/>
<accession>A0A165JD20</accession>
<reference evidence="1 2" key="1">
    <citation type="journal article" date="2016" name="Mol. Biol. Evol.">
        <title>Comparative Genomics of Early-Diverging Mushroom-Forming Fungi Provides Insights into the Origins of Lignocellulose Decay Capabilities.</title>
        <authorList>
            <person name="Nagy L.G."/>
            <person name="Riley R."/>
            <person name="Tritt A."/>
            <person name="Adam C."/>
            <person name="Daum C."/>
            <person name="Floudas D."/>
            <person name="Sun H."/>
            <person name="Yadav J.S."/>
            <person name="Pangilinan J."/>
            <person name="Larsson K.H."/>
            <person name="Matsuura K."/>
            <person name="Barry K."/>
            <person name="Labutti K."/>
            <person name="Kuo R."/>
            <person name="Ohm R.A."/>
            <person name="Bhattacharya S.S."/>
            <person name="Shirouzu T."/>
            <person name="Yoshinaga Y."/>
            <person name="Martin F.M."/>
            <person name="Grigoriev I.V."/>
            <person name="Hibbett D.S."/>
        </authorList>
    </citation>
    <scope>NUCLEOTIDE SEQUENCE [LARGE SCALE GENOMIC DNA]</scope>
    <source>
        <strain evidence="1 2">HHB12029</strain>
    </source>
</reference>
<dbReference type="Proteomes" id="UP000077266">
    <property type="component" value="Unassembled WGS sequence"/>
</dbReference>
<evidence type="ECO:0008006" key="3">
    <source>
        <dbReference type="Google" id="ProtNLM"/>
    </source>
</evidence>
<keyword evidence="2" id="KW-1185">Reference proteome</keyword>
<dbReference type="EMBL" id="KV425969">
    <property type="protein sequence ID" value="KZV94670.1"/>
    <property type="molecule type" value="Genomic_DNA"/>
</dbReference>
<gene>
    <name evidence="1" type="ORF">EXIGLDRAFT_766959</name>
</gene>
<evidence type="ECO:0000313" key="1">
    <source>
        <dbReference type="EMBL" id="KZV94670.1"/>
    </source>
</evidence>
<sequence>MRFSNVRRVAVETTGLADVNKFDINSLLLLAGTAWASLEQLEIRSLQNAPISSPLRFPNLVRLQIGRFEHRLGTPVWDLPKLEELNLDPAGGSILRSIVHAELPRLRYFAVEGETGWCYGGVRDDRNEDTVYPFLRKHGSKLVEVRISKCLPEIILSTCPNLRVYRLSEGQVSHPPFDNMTTPHASLVSLVLPQYYNYGRPREQGYITAWDALFKSLAIGRDGPTPSADCLFPSLVEVKIWGWKWPTTPQDIQHNKMVKWAEGIHSKGIRVLAHDNTSWRPRVKHGR</sequence>
<protein>
    <recommendedName>
        <fullName evidence="3">F-box domain-containing protein</fullName>
    </recommendedName>
</protein>